<name>A0A9Y2AHS2_9FIRM</name>
<dbReference type="RefSeq" id="WP_147670185.1">
    <property type="nucleotide sequence ID" value="NZ_CP120678.1"/>
</dbReference>
<dbReference type="Proteomes" id="UP001243623">
    <property type="component" value="Chromosome"/>
</dbReference>
<organism evidence="2 3">
    <name type="scientific">Selenobaculum gibii</name>
    <dbReference type="NCBI Taxonomy" id="3054208"/>
    <lineage>
        <taxon>Bacteria</taxon>
        <taxon>Bacillati</taxon>
        <taxon>Bacillota</taxon>
        <taxon>Negativicutes</taxon>
        <taxon>Selenomonadales</taxon>
        <taxon>Selenomonadaceae</taxon>
        <taxon>Selenobaculum</taxon>
    </lineage>
</organism>
<evidence type="ECO:0000313" key="3">
    <source>
        <dbReference type="Proteomes" id="UP001243623"/>
    </source>
</evidence>
<keyword evidence="3" id="KW-1185">Reference proteome</keyword>
<dbReference type="GO" id="GO:0005198">
    <property type="term" value="F:structural molecule activity"/>
    <property type="evidence" value="ECO:0007669"/>
    <property type="project" value="InterPro"/>
</dbReference>
<reference evidence="2" key="1">
    <citation type="submission" date="2023-03" db="EMBL/GenBank/DDBJ databases">
        <title>Selenobaculum gbiensis gen. nov. sp. nov., a new bacterium isolated from the gut microbiota of IBD patient.</title>
        <authorList>
            <person name="Yeo S."/>
            <person name="Park H."/>
            <person name="Huh C.S."/>
        </authorList>
    </citation>
    <scope>NUCLEOTIDE SEQUENCE</scope>
    <source>
        <strain evidence="2">ICN-92133</strain>
    </source>
</reference>
<keyword evidence="2" id="KW-0282">Flagellum</keyword>
<dbReference type="AlphaFoldDB" id="A0A9Y2AHS2"/>
<protein>
    <submittedName>
        <fullName evidence="2">Flagellar hook-associated protein FlgL</fullName>
    </submittedName>
</protein>
<dbReference type="PANTHER" id="PTHR42792:SF1">
    <property type="entry name" value="FLAGELLAR HOOK-ASSOCIATED PROTEIN 3"/>
    <property type="match status" value="1"/>
</dbReference>
<dbReference type="Pfam" id="PF00669">
    <property type="entry name" value="Flagellin_N"/>
    <property type="match status" value="1"/>
</dbReference>
<keyword evidence="2" id="KW-0969">Cilium</keyword>
<dbReference type="EMBL" id="CP120678">
    <property type="protein sequence ID" value="WIW70407.1"/>
    <property type="molecule type" value="Genomic_DNA"/>
</dbReference>
<keyword evidence="2" id="KW-0966">Cell projection</keyword>
<dbReference type="GO" id="GO:0071973">
    <property type="term" value="P:bacterial-type flagellum-dependent cell motility"/>
    <property type="evidence" value="ECO:0007669"/>
    <property type="project" value="InterPro"/>
</dbReference>
<dbReference type="InterPro" id="IPR001492">
    <property type="entry name" value="Flagellin"/>
</dbReference>
<proteinExistence type="predicted"/>
<feature type="domain" description="Flagellin N-terminal" evidence="1">
    <location>
        <begin position="3"/>
        <end position="137"/>
    </location>
</feature>
<dbReference type="NCBIfam" id="TIGR02550">
    <property type="entry name" value="flagell_flgL"/>
    <property type="match status" value="1"/>
</dbReference>
<accession>A0A9Y2AHS2</accession>
<gene>
    <name evidence="2" type="primary">flgL</name>
    <name evidence="2" type="ORF">P3F81_11000</name>
</gene>
<dbReference type="GO" id="GO:0009424">
    <property type="term" value="C:bacterial-type flagellum hook"/>
    <property type="evidence" value="ECO:0007669"/>
    <property type="project" value="InterPro"/>
</dbReference>
<dbReference type="InterPro" id="IPR001029">
    <property type="entry name" value="Flagellin_N"/>
</dbReference>
<dbReference type="PANTHER" id="PTHR42792">
    <property type="entry name" value="FLAGELLIN"/>
    <property type="match status" value="1"/>
</dbReference>
<sequence>MRVSSNQMSNNYLRQLNNAYGRQQKLMEKTDGSDIHRPSDNPVNCVRTMLFNSSLVQNEQFTSNLNDAVSWMKSTDSAMSQIADQLKTITERVSQSANSYQSASDMKATANEVTEIINQIVSVANGQLGDRYIFSGQSDKIRPYSSDSTGAITTTVENKIDLYSLDEDQKRTFGTEKLVVMTGSDGNTYYANPSNGEVYEKSYVTSQTKDKTPAEASIGNLTGGLFDATGTGRPFDHINTDGQYVGTGTTSIPYTDTVGGITLTLSTSTKTVVKYNGDLNKISMPIQNGGAKPESDSVNMTGADLFGTDIFGGQGSSLLNDLFEIRDKISAGDVHWLSETGITLANNSHDYVINKESEIGGRLSSYEMTKSIFEDNNTVITGDISGVSDAKVDEVITDLQMAEIVYRLSLSVGSKILPPSLADYL</sequence>
<evidence type="ECO:0000313" key="2">
    <source>
        <dbReference type="EMBL" id="WIW70407.1"/>
    </source>
</evidence>
<dbReference type="KEGG" id="sgbi:P3F81_11000"/>
<dbReference type="InterPro" id="IPR013384">
    <property type="entry name" value="Flagell_FlgL"/>
</dbReference>
<dbReference type="Gene3D" id="1.20.1330.10">
    <property type="entry name" value="f41 fragment of flagellin, N-terminal domain"/>
    <property type="match status" value="2"/>
</dbReference>
<dbReference type="SUPFAM" id="SSF64518">
    <property type="entry name" value="Phase 1 flagellin"/>
    <property type="match status" value="1"/>
</dbReference>
<evidence type="ECO:0000259" key="1">
    <source>
        <dbReference type="Pfam" id="PF00669"/>
    </source>
</evidence>